<dbReference type="EMBL" id="CDNY01000003">
    <property type="protein sequence ID" value="CEO32966.1"/>
    <property type="molecule type" value="Genomic_DNA"/>
</dbReference>
<reference evidence="5 6" key="2">
    <citation type="submission" date="2015-01" db="EMBL/GenBank/DDBJ databases">
        <authorList>
            <person name="Aslett A.Martin."/>
            <person name="De Silva Nishadi"/>
        </authorList>
    </citation>
    <scope>NUCLEOTIDE SEQUENCE [LARGE SCALE GENOMIC DNA]</scope>
    <source>
        <strain evidence="4 5">R28058</strain>
        <strain evidence="6">UMC4404</strain>
    </source>
</reference>
<feature type="domain" description="DUF4064" evidence="2">
    <location>
        <begin position="1"/>
        <end position="80"/>
    </location>
</feature>
<dbReference type="AlphaFoldDB" id="A0A0C7QY53"/>
<dbReference type="EMBL" id="CEKZ01000001">
    <property type="protein sequence ID" value="CEQ02003.1"/>
    <property type="molecule type" value="Genomic_DNA"/>
</dbReference>
<dbReference type="InterPro" id="IPR025273">
    <property type="entry name" value="DUF4064"/>
</dbReference>
<evidence type="ECO:0000313" key="3">
    <source>
        <dbReference type="EMBL" id="CEO32966.1"/>
    </source>
</evidence>
<dbReference type="Proteomes" id="UP000049127">
    <property type="component" value="Unassembled WGS sequence"/>
</dbReference>
<dbReference type="RefSeq" id="WP_055341069.1">
    <property type="nucleotide sequence ID" value="NZ_CDNK01000030.1"/>
</dbReference>
<proteinExistence type="predicted"/>
<keyword evidence="1" id="KW-0812">Transmembrane</keyword>
<dbReference type="Proteomes" id="UP000049685">
    <property type="component" value="Unassembled WGS sequence"/>
</dbReference>
<evidence type="ECO:0000259" key="2">
    <source>
        <dbReference type="Pfam" id="PF13273"/>
    </source>
</evidence>
<keyword evidence="1" id="KW-0472">Membrane</keyword>
<evidence type="ECO:0000313" key="4">
    <source>
        <dbReference type="EMBL" id="CEQ02003.1"/>
    </source>
</evidence>
<evidence type="ECO:0000313" key="6">
    <source>
        <dbReference type="Proteomes" id="UP000049685"/>
    </source>
</evidence>
<accession>A0A0C7QY53</accession>
<evidence type="ECO:0000256" key="1">
    <source>
        <dbReference type="SAM" id="Phobius"/>
    </source>
</evidence>
<keyword evidence="1" id="KW-1133">Transmembrane helix</keyword>
<protein>
    <recommendedName>
        <fullName evidence="2">DUF4064 domain-containing protein</fullName>
    </recommendedName>
</protein>
<evidence type="ECO:0000313" key="5">
    <source>
        <dbReference type="Proteomes" id="UP000049127"/>
    </source>
</evidence>
<feature type="transmembrane region" description="Helical" evidence="1">
    <location>
        <begin position="40"/>
        <end position="61"/>
    </location>
</feature>
<feature type="transmembrane region" description="Helical" evidence="1">
    <location>
        <begin position="7"/>
        <end position="28"/>
    </location>
</feature>
<dbReference type="PROSITE" id="PS51257">
    <property type="entry name" value="PROKAR_LIPOPROTEIN"/>
    <property type="match status" value="1"/>
</dbReference>
<dbReference type="Pfam" id="PF13273">
    <property type="entry name" value="DUF4064"/>
    <property type="match status" value="1"/>
</dbReference>
<name>A0A0C7QY53_PARSO</name>
<sequence length="121" mass="12764">MKKTAFILGLIGGIFGILLGCMLLFIGFNMKVTNPAGGSTLTFAFLSILASIAGLVGACIVNNKEKLSRIFMIIAFIINLAAAFTSISADSPINFIGGLVVAILFLISSIFTMIKDKKEAI</sequence>
<feature type="transmembrane region" description="Helical" evidence="1">
    <location>
        <begin position="95"/>
        <end position="114"/>
    </location>
</feature>
<gene>
    <name evidence="4" type="ORF">R28058_33741</name>
    <name evidence="3" type="ORF">UMC4404_09461</name>
</gene>
<organism evidence="4 5">
    <name type="scientific">Paraclostridium sordellii</name>
    <name type="common">Clostridium sordellii</name>
    <dbReference type="NCBI Taxonomy" id="1505"/>
    <lineage>
        <taxon>Bacteria</taxon>
        <taxon>Bacillati</taxon>
        <taxon>Bacillota</taxon>
        <taxon>Clostridia</taxon>
        <taxon>Peptostreptococcales</taxon>
        <taxon>Peptostreptococcaceae</taxon>
        <taxon>Paraclostridium</taxon>
    </lineage>
</organism>
<feature type="transmembrane region" description="Helical" evidence="1">
    <location>
        <begin position="70"/>
        <end position="89"/>
    </location>
</feature>
<reference evidence="3" key="1">
    <citation type="submission" date="2015-01" db="EMBL/GenBank/DDBJ databases">
        <authorList>
            <person name="Aslett M.A."/>
            <person name="De Silva N."/>
        </authorList>
    </citation>
    <scope>NUCLEOTIDE SEQUENCE</scope>
    <source>
        <strain evidence="3">UMC4404</strain>
    </source>
</reference>